<dbReference type="GO" id="GO:0016020">
    <property type="term" value="C:membrane"/>
    <property type="evidence" value="ECO:0007669"/>
    <property type="project" value="InterPro"/>
</dbReference>
<dbReference type="Gene3D" id="3.30.565.10">
    <property type="entry name" value="Histidine kinase-like ATPase, C-terminal domain"/>
    <property type="match status" value="1"/>
</dbReference>
<keyword evidence="9" id="KW-0472">Membrane</keyword>
<reference evidence="11 12" key="2">
    <citation type="submission" date="2020-03" db="EMBL/GenBank/DDBJ databases">
        <authorList>
            <person name="Ichikawa N."/>
            <person name="Kimura A."/>
            <person name="Kitahashi Y."/>
            <person name="Uohara A."/>
        </authorList>
    </citation>
    <scope>NUCLEOTIDE SEQUENCE [LARGE SCALE GENOMIC DNA]</scope>
    <source>
        <strain evidence="11 12">NBRC 108638</strain>
    </source>
</reference>
<evidence type="ECO:0000256" key="6">
    <source>
        <dbReference type="ARBA" id="ARBA00022777"/>
    </source>
</evidence>
<evidence type="ECO:0000313" key="12">
    <source>
        <dbReference type="Proteomes" id="UP000482960"/>
    </source>
</evidence>
<keyword evidence="7" id="KW-0067">ATP-binding</keyword>
<feature type="transmembrane region" description="Helical" evidence="9">
    <location>
        <begin position="109"/>
        <end position="131"/>
    </location>
</feature>
<name>A0A6V8LIT5_9ACTN</name>
<evidence type="ECO:0000256" key="9">
    <source>
        <dbReference type="SAM" id="Phobius"/>
    </source>
</evidence>
<feature type="transmembrane region" description="Helical" evidence="9">
    <location>
        <begin position="151"/>
        <end position="174"/>
    </location>
</feature>
<feature type="domain" description="Histidine kinase/HSP90-like ATPase" evidence="10">
    <location>
        <begin position="305"/>
        <end position="394"/>
    </location>
</feature>
<gene>
    <name evidence="11" type="ORF">Prum_097560</name>
</gene>
<dbReference type="InterPro" id="IPR011712">
    <property type="entry name" value="Sig_transdc_His_kin_sub3_dim/P"/>
</dbReference>
<keyword evidence="3" id="KW-0597">Phosphoprotein</keyword>
<evidence type="ECO:0000313" key="11">
    <source>
        <dbReference type="EMBL" id="GFJ96114.1"/>
    </source>
</evidence>
<evidence type="ECO:0000256" key="4">
    <source>
        <dbReference type="ARBA" id="ARBA00022679"/>
    </source>
</evidence>
<comment type="caution">
    <text evidence="11">The sequence shown here is derived from an EMBL/GenBank/DDBJ whole genome shotgun (WGS) entry which is preliminary data.</text>
</comment>
<evidence type="ECO:0000256" key="1">
    <source>
        <dbReference type="ARBA" id="ARBA00000085"/>
    </source>
</evidence>
<comment type="catalytic activity">
    <reaction evidence="1">
        <text>ATP + protein L-histidine = ADP + protein N-phospho-L-histidine.</text>
        <dbReference type="EC" id="2.7.13.3"/>
    </reaction>
</comment>
<dbReference type="InterPro" id="IPR003594">
    <property type="entry name" value="HATPase_dom"/>
</dbReference>
<keyword evidence="5" id="KW-0547">Nucleotide-binding</keyword>
<dbReference type="GO" id="GO:0005524">
    <property type="term" value="F:ATP binding"/>
    <property type="evidence" value="ECO:0007669"/>
    <property type="project" value="UniProtKB-KW"/>
</dbReference>
<dbReference type="InterPro" id="IPR050482">
    <property type="entry name" value="Sensor_HK_TwoCompSys"/>
</dbReference>
<keyword evidence="4" id="KW-0808">Transferase</keyword>
<dbReference type="GO" id="GO:0000155">
    <property type="term" value="F:phosphorelay sensor kinase activity"/>
    <property type="evidence" value="ECO:0007669"/>
    <property type="project" value="InterPro"/>
</dbReference>
<keyword evidence="12" id="KW-1185">Reference proteome</keyword>
<keyword evidence="9" id="KW-0812">Transmembrane</keyword>
<dbReference type="Pfam" id="PF07730">
    <property type="entry name" value="HisKA_3"/>
    <property type="match status" value="1"/>
</dbReference>
<evidence type="ECO:0000256" key="2">
    <source>
        <dbReference type="ARBA" id="ARBA00012438"/>
    </source>
</evidence>
<dbReference type="PANTHER" id="PTHR24421:SF10">
    <property type="entry name" value="NITRATE_NITRITE SENSOR PROTEIN NARQ"/>
    <property type="match status" value="1"/>
</dbReference>
<proteinExistence type="predicted"/>
<reference evidence="11 12" key="1">
    <citation type="submission" date="2020-03" db="EMBL/GenBank/DDBJ databases">
        <title>Whole genome shotgun sequence of Phytohabitans rumicis NBRC 108638.</title>
        <authorList>
            <person name="Komaki H."/>
            <person name="Tamura T."/>
        </authorList>
    </citation>
    <scope>NUCLEOTIDE SEQUENCE [LARGE SCALE GENOMIC DNA]</scope>
    <source>
        <strain evidence="11 12">NBRC 108638</strain>
    </source>
</reference>
<dbReference type="Proteomes" id="UP000482960">
    <property type="component" value="Unassembled WGS sequence"/>
</dbReference>
<dbReference type="Pfam" id="PF13796">
    <property type="entry name" value="Sensor"/>
    <property type="match status" value="1"/>
</dbReference>
<evidence type="ECO:0000256" key="3">
    <source>
        <dbReference type="ARBA" id="ARBA00022553"/>
    </source>
</evidence>
<dbReference type="AlphaFoldDB" id="A0A6V8LIT5"/>
<protein>
    <recommendedName>
        <fullName evidence="2">histidine kinase</fullName>
        <ecNumber evidence="2">2.7.13.3</ecNumber>
    </recommendedName>
</protein>
<feature type="transmembrane region" description="Helical" evidence="9">
    <location>
        <begin position="20"/>
        <end position="49"/>
    </location>
</feature>
<evidence type="ECO:0000256" key="8">
    <source>
        <dbReference type="ARBA" id="ARBA00023012"/>
    </source>
</evidence>
<dbReference type="Gene3D" id="1.20.5.1930">
    <property type="match status" value="1"/>
</dbReference>
<keyword evidence="9" id="KW-1133">Transmembrane helix</keyword>
<dbReference type="SUPFAM" id="SSF55874">
    <property type="entry name" value="ATPase domain of HSP90 chaperone/DNA topoisomerase II/histidine kinase"/>
    <property type="match status" value="1"/>
</dbReference>
<dbReference type="EMBL" id="BLPG01000002">
    <property type="protein sequence ID" value="GFJ96114.1"/>
    <property type="molecule type" value="Genomic_DNA"/>
</dbReference>
<dbReference type="GO" id="GO:0046983">
    <property type="term" value="F:protein dimerization activity"/>
    <property type="evidence" value="ECO:0007669"/>
    <property type="project" value="InterPro"/>
</dbReference>
<keyword evidence="6 11" id="KW-0418">Kinase</keyword>
<organism evidence="11 12">
    <name type="scientific">Phytohabitans rumicis</name>
    <dbReference type="NCBI Taxonomy" id="1076125"/>
    <lineage>
        <taxon>Bacteria</taxon>
        <taxon>Bacillati</taxon>
        <taxon>Actinomycetota</taxon>
        <taxon>Actinomycetes</taxon>
        <taxon>Micromonosporales</taxon>
        <taxon>Micromonosporaceae</taxon>
    </lineage>
</organism>
<evidence type="ECO:0000256" key="7">
    <source>
        <dbReference type="ARBA" id="ARBA00022840"/>
    </source>
</evidence>
<keyword evidence="8" id="KW-0902">Two-component regulatory system</keyword>
<dbReference type="PANTHER" id="PTHR24421">
    <property type="entry name" value="NITRATE/NITRITE SENSOR PROTEIN NARX-RELATED"/>
    <property type="match status" value="1"/>
</dbReference>
<dbReference type="RefSeq" id="WP_173085637.1">
    <property type="nucleotide sequence ID" value="NZ_BAABJB010000046.1"/>
</dbReference>
<evidence type="ECO:0000256" key="5">
    <source>
        <dbReference type="ARBA" id="ARBA00022741"/>
    </source>
</evidence>
<sequence length="394" mass="41260">MRGRLLHLVLGAPLGVLGFGYLYVVIAAAGVLLVTLVGLPVLATGLAGARRLGRVHVRLAGRLLDVHVTPPPSPPVLRPGLIGWVRARLTDADAWRAALYLLLKLPHGLLGLATILLFWGYGLVFVTAPIWRPADLFSLGGLGLDTWPRLLILALVGVGLLAAAPRATAAVTALDGWLLRSLLGPTRASRLRRSRTAAVDDATARLRRIERDLHDGAQAQLVALAMHLGLAREELADGDAPAALALLDTAHAGAKRAIVELRDLARGVYPPVLDSGIQPAIESLAARSAVPVHARVALAERPSPAIEVILYFSAAELLANAAKHSRARQVTLVLAVPRPGWLRLTVRDDGIGGARPGPGLSGLTERIGTVDGTLTLTSPGGGPTTVSVDVPVHA</sequence>
<evidence type="ECO:0000259" key="10">
    <source>
        <dbReference type="SMART" id="SM00387"/>
    </source>
</evidence>
<accession>A0A6V8LIT5</accession>
<dbReference type="InterPro" id="IPR036890">
    <property type="entry name" value="HATPase_C_sf"/>
</dbReference>
<dbReference type="CDD" id="cd16917">
    <property type="entry name" value="HATPase_UhpB-NarQ-NarX-like"/>
    <property type="match status" value="1"/>
</dbReference>
<dbReference type="EC" id="2.7.13.3" evidence="2"/>
<dbReference type="SMART" id="SM00387">
    <property type="entry name" value="HATPase_c"/>
    <property type="match status" value="1"/>
</dbReference>
<dbReference type="InterPro" id="IPR025828">
    <property type="entry name" value="Put_sensor_dom"/>
</dbReference>